<proteinExistence type="predicted"/>
<reference evidence="1 2" key="1">
    <citation type="journal article" date="2023" name="Nucleic Acids Res.">
        <title>The hologenome of Daphnia magna reveals possible DNA methylation and microbiome-mediated evolution of the host genome.</title>
        <authorList>
            <person name="Chaturvedi A."/>
            <person name="Li X."/>
            <person name="Dhandapani V."/>
            <person name="Marshall H."/>
            <person name="Kissane S."/>
            <person name="Cuenca-Cambronero M."/>
            <person name="Asole G."/>
            <person name="Calvet F."/>
            <person name="Ruiz-Romero M."/>
            <person name="Marangio P."/>
            <person name="Guigo R."/>
            <person name="Rago D."/>
            <person name="Mirbahai L."/>
            <person name="Eastwood N."/>
            <person name="Colbourne J.K."/>
            <person name="Zhou J."/>
            <person name="Mallon E."/>
            <person name="Orsini L."/>
        </authorList>
    </citation>
    <scope>NUCLEOTIDE SEQUENCE [LARGE SCALE GENOMIC DNA]</scope>
    <source>
        <strain evidence="1">LRV0_1</strain>
    </source>
</reference>
<keyword evidence="2" id="KW-1185">Reference proteome</keyword>
<comment type="caution">
    <text evidence="1">The sequence shown here is derived from an EMBL/GenBank/DDBJ whole genome shotgun (WGS) entry which is preliminary data.</text>
</comment>
<evidence type="ECO:0000313" key="2">
    <source>
        <dbReference type="Proteomes" id="UP001234178"/>
    </source>
</evidence>
<dbReference type="EMBL" id="JAOYFB010000038">
    <property type="protein sequence ID" value="KAK4025365.1"/>
    <property type="molecule type" value="Genomic_DNA"/>
</dbReference>
<accession>A0ABR0AJR2</accession>
<gene>
    <name evidence="1" type="ORF">OUZ56_014438</name>
</gene>
<name>A0ABR0AJR2_9CRUS</name>
<evidence type="ECO:0000313" key="1">
    <source>
        <dbReference type="EMBL" id="KAK4025365.1"/>
    </source>
</evidence>
<dbReference type="Proteomes" id="UP001234178">
    <property type="component" value="Unassembled WGS sequence"/>
</dbReference>
<sequence>MSVVSPPVDHMPSLLTVKQATQPYRCGQPTCFTFHHAQRFMEIKAQEMLTVEGDAPHPTSAGYSSLVSTIDHHLISSFLLMPITQLACIGNYPIFFFTPGIMNHLDSGLLSSSFASSSSPPSCLRLRRLAVFVFAASLSSSSPPRCLRLRRLAVFVFAFTSSLSSSTPLRHHHPRAIYPK</sequence>
<protein>
    <submittedName>
        <fullName evidence="1">Uncharacterized protein</fullName>
    </submittedName>
</protein>
<organism evidence="1 2">
    <name type="scientific">Daphnia magna</name>
    <dbReference type="NCBI Taxonomy" id="35525"/>
    <lineage>
        <taxon>Eukaryota</taxon>
        <taxon>Metazoa</taxon>
        <taxon>Ecdysozoa</taxon>
        <taxon>Arthropoda</taxon>
        <taxon>Crustacea</taxon>
        <taxon>Branchiopoda</taxon>
        <taxon>Diplostraca</taxon>
        <taxon>Cladocera</taxon>
        <taxon>Anomopoda</taxon>
        <taxon>Daphniidae</taxon>
        <taxon>Daphnia</taxon>
    </lineage>
</organism>